<evidence type="ECO:0000313" key="3">
    <source>
        <dbReference type="Proteomes" id="UP000026962"/>
    </source>
</evidence>
<reference evidence="2" key="2">
    <citation type="submission" date="2018-05" db="EMBL/GenBank/DDBJ databases">
        <title>OpunRS2 (Oryza punctata Reference Sequence Version 2).</title>
        <authorList>
            <person name="Zhang J."/>
            <person name="Kudrna D."/>
            <person name="Lee S."/>
            <person name="Talag J."/>
            <person name="Welchert J."/>
            <person name="Wing R.A."/>
        </authorList>
    </citation>
    <scope>NUCLEOTIDE SEQUENCE [LARGE SCALE GENOMIC DNA]</scope>
</reference>
<dbReference type="EnsemblPlants" id="OPUNC05G17050.1">
    <property type="protein sequence ID" value="OPUNC05G17050.1"/>
    <property type="gene ID" value="OPUNC05G17050"/>
</dbReference>
<keyword evidence="3" id="KW-1185">Reference proteome</keyword>
<protein>
    <submittedName>
        <fullName evidence="2">Uncharacterized protein</fullName>
    </submittedName>
</protein>
<dbReference type="AlphaFoldDB" id="A0A0E0L3H0"/>
<feature type="region of interest" description="Disordered" evidence="1">
    <location>
        <begin position="35"/>
        <end position="75"/>
    </location>
</feature>
<accession>A0A0E0L3H0</accession>
<proteinExistence type="predicted"/>
<dbReference type="Gramene" id="OPUNC05G17050.1">
    <property type="protein sequence ID" value="OPUNC05G17050.1"/>
    <property type="gene ID" value="OPUNC05G17050"/>
</dbReference>
<dbReference type="Proteomes" id="UP000026962">
    <property type="component" value="Chromosome 5"/>
</dbReference>
<evidence type="ECO:0000256" key="1">
    <source>
        <dbReference type="SAM" id="MobiDB-lite"/>
    </source>
</evidence>
<organism evidence="2">
    <name type="scientific">Oryza punctata</name>
    <name type="common">Red rice</name>
    <dbReference type="NCBI Taxonomy" id="4537"/>
    <lineage>
        <taxon>Eukaryota</taxon>
        <taxon>Viridiplantae</taxon>
        <taxon>Streptophyta</taxon>
        <taxon>Embryophyta</taxon>
        <taxon>Tracheophyta</taxon>
        <taxon>Spermatophyta</taxon>
        <taxon>Magnoliopsida</taxon>
        <taxon>Liliopsida</taxon>
        <taxon>Poales</taxon>
        <taxon>Poaceae</taxon>
        <taxon>BOP clade</taxon>
        <taxon>Oryzoideae</taxon>
        <taxon>Oryzeae</taxon>
        <taxon>Oryzinae</taxon>
        <taxon>Oryza</taxon>
    </lineage>
</organism>
<reference evidence="2" key="1">
    <citation type="submission" date="2015-04" db="UniProtKB">
        <authorList>
            <consortium name="EnsemblPlants"/>
        </authorList>
    </citation>
    <scope>IDENTIFICATION</scope>
</reference>
<evidence type="ECO:0000313" key="2">
    <source>
        <dbReference type="EnsemblPlants" id="OPUNC05G17050.1"/>
    </source>
</evidence>
<sequence>MTAAVPDLRAAASWLPADQSSDQLLLQRACHRRQRRGLRRTPAAATACSGGNDEGSGGHLRWQRHAPAATARSGGNGVSARLVLLVSTPNLDPEDSMDEFGHVNGVNGLCKFGNA</sequence>
<dbReference type="HOGENOM" id="CLU_2112888_0_0_1"/>
<name>A0A0E0L3H0_ORYPU</name>